<sequence length="470" mass="50128">MGDSHLVTKPHDLAAVIARVSQRYQVPRDILLAIVAPVITDLASADPDGLERKLTRRVPDIRALRTHLAQPSADAVLAGWRQAAAAACEAGRLAELDKALAQAELHILGGLAGLAELPAERRIAAGEARADRGTTSLLQLAPEGCREASRRFAEAAAIVGLADPDRSHELALRQADALSRLGEEFADRSGYEAAIAHLRTLLTGLDNFDDTVRWAATQERLGLALVGLGALNGDSALLRQAASCYRTTLEDLRPDHAKPLWIRLQRHLGTLALQFGEADGDVGLIEEAVEAFRAALPAMDRAADVQGWARTQFDLGRALSVLGRKTHGMASLEAAFNALQAASEHWTHEASPERWADIQDRMGSVLVAMGGSYSETVVLEEAIAAYGRALDIRQRQTAPLLWATSSANQGEAMMLLARRRKDLVLAQQALAQMVTAVEAAGAAGSKSGIAELQKKLVAAGAIAQDLGRAQ</sequence>
<dbReference type="EMBL" id="FNUY01000005">
    <property type="protein sequence ID" value="SEG43606.1"/>
    <property type="molecule type" value="Genomic_DNA"/>
</dbReference>
<dbReference type="SUPFAM" id="SSF48452">
    <property type="entry name" value="TPR-like"/>
    <property type="match status" value="1"/>
</dbReference>
<proteinExistence type="predicted"/>
<evidence type="ECO:0008006" key="3">
    <source>
        <dbReference type="Google" id="ProtNLM"/>
    </source>
</evidence>
<dbReference type="Proteomes" id="UP000236743">
    <property type="component" value="Unassembled WGS sequence"/>
</dbReference>
<organism evidence="1 2">
    <name type="scientific">Bosea lathyri</name>
    <dbReference type="NCBI Taxonomy" id="1036778"/>
    <lineage>
        <taxon>Bacteria</taxon>
        <taxon>Pseudomonadati</taxon>
        <taxon>Pseudomonadota</taxon>
        <taxon>Alphaproteobacteria</taxon>
        <taxon>Hyphomicrobiales</taxon>
        <taxon>Boseaceae</taxon>
        <taxon>Bosea</taxon>
    </lineage>
</organism>
<reference evidence="1 2" key="1">
    <citation type="submission" date="2016-10" db="EMBL/GenBank/DDBJ databases">
        <authorList>
            <person name="de Groot N.N."/>
        </authorList>
    </citation>
    <scope>NUCLEOTIDE SEQUENCE [LARGE SCALE GENOMIC DNA]</scope>
    <source>
        <strain evidence="1 2">DSM 26656</strain>
    </source>
</reference>
<accession>A0A1H6A794</accession>
<gene>
    <name evidence="1" type="ORF">SAMN04488115_105216</name>
</gene>
<dbReference type="InterPro" id="IPR011990">
    <property type="entry name" value="TPR-like_helical_dom_sf"/>
</dbReference>
<evidence type="ECO:0000313" key="2">
    <source>
        <dbReference type="Proteomes" id="UP000236743"/>
    </source>
</evidence>
<name>A0A1H6A794_9HYPH</name>
<dbReference type="Gene3D" id="1.25.40.10">
    <property type="entry name" value="Tetratricopeptide repeat domain"/>
    <property type="match status" value="1"/>
</dbReference>
<protein>
    <recommendedName>
        <fullName evidence="3">Tetratricopeptide repeat-containing protein</fullName>
    </recommendedName>
</protein>
<evidence type="ECO:0000313" key="1">
    <source>
        <dbReference type="EMBL" id="SEG43606.1"/>
    </source>
</evidence>
<dbReference type="AlphaFoldDB" id="A0A1H6A794"/>
<keyword evidence="2" id="KW-1185">Reference proteome</keyword>